<dbReference type="SUPFAM" id="SSF50891">
    <property type="entry name" value="Cyclophilin-like"/>
    <property type="match status" value="1"/>
</dbReference>
<organism evidence="5 6">
    <name type="scientific">Kribbella lupini</name>
    <dbReference type="NCBI Taxonomy" id="291602"/>
    <lineage>
        <taxon>Bacteria</taxon>
        <taxon>Bacillati</taxon>
        <taxon>Actinomycetota</taxon>
        <taxon>Actinomycetes</taxon>
        <taxon>Propionibacteriales</taxon>
        <taxon>Kribbellaceae</taxon>
        <taxon>Kribbella</taxon>
    </lineage>
</organism>
<evidence type="ECO:0000256" key="1">
    <source>
        <dbReference type="ARBA" id="ARBA00022741"/>
    </source>
</evidence>
<dbReference type="InterPro" id="IPR029000">
    <property type="entry name" value="Cyclophilin-like_dom_sf"/>
</dbReference>
<evidence type="ECO:0000313" key="5">
    <source>
        <dbReference type="EMBL" id="GAA1557214.1"/>
    </source>
</evidence>
<evidence type="ECO:0000256" key="2">
    <source>
        <dbReference type="ARBA" id="ARBA00022801"/>
    </source>
</evidence>
<dbReference type="NCBIfam" id="TIGR00724">
    <property type="entry name" value="urea_amlyse_rel"/>
    <property type="match status" value="1"/>
</dbReference>
<keyword evidence="6" id="KW-1185">Reference proteome</keyword>
<protein>
    <submittedName>
        <fullName evidence="5">Biotin-dependent carboxyltransferase family protein</fullName>
    </submittedName>
</protein>
<dbReference type="PANTHER" id="PTHR43309:SF3">
    <property type="entry name" value="5-OXOPROLINASE SUBUNIT C"/>
    <property type="match status" value="1"/>
</dbReference>
<dbReference type="Gene3D" id="2.40.100.10">
    <property type="entry name" value="Cyclophilin-like"/>
    <property type="match status" value="1"/>
</dbReference>
<dbReference type="Pfam" id="PF02626">
    <property type="entry name" value="CT_A_B"/>
    <property type="match status" value="1"/>
</dbReference>
<evidence type="ECO:0000313" key="6">
    <source>
        <dbReference type="Proteomes" id="UP001500363"/>
    </source>
</evidence>
<dbReference type="EMBL" id="BAAANC010000004">
    <property type="protein sequence ID" value="GAA1557214.1"/>
    <property type="molecule type" value="Genomic_DNA"/>
</dbReference>
<gene>
    <name evidence="5" type="ORF">GCM10009741_72440</name>
</gene>
<comment type="caution">
    <text evidence="5">The sequence shown here is derived from an EMBL/GenBank/DDBJ whole genome shotgun (WGS) entry which is preliminary data.</text>
</comment>
<feature type="domain" description="Carboxyltransferase" evidence="4">
    <location>
        <begin position="26"/>
        <end position="279"/>
    </location>
</feature>
<dbReference type="SMART" id="SM00797">
    <property type="entry name" value="AHS2"/>
    <property type="match status" value="1"/>
</dbReference>
<proteinExistence type="predicted"/>
<evidence type="ECO:0000256" key="3">
    <source>
        <dbReference type="ARBA" id="ARBA00022840"/>
    </source>
</evidence>
<dbReference type="Proteomes" id="UP001500363">
    <property type="component" value="Unassembled WGS sequence"/>
</dbReference>
<keyword evidence="1" id="KW-0547">Nucleotide-binding</keyword>
<evidence type="ECO:0000259" key="4">
    <source>
        <dbReference type="SMART" id="SM00797"/>
    </source>
</evidence>
<dbReference type="RefSeq" id="WP_344182434.1">
    <property type="nucleotide sequence ID" value="NZ_BAAANC010000004.1"/>
</dbReference>
<dbReference type="InterPro" id="IPR052708">
    <property type="entry name" value="PxpC"/>
</dbReference>
<dbReference type="PANTHER" id="PTHR43309">
    <property type="entry name" value="5-OXOPROLINASE SUBUNIT C"/>
    <property type="match status" value="1"/>
</dbReference>
<reference evidence="6" key="1">
    <citation type="journal article" date="2019" name="Int. J. Syst. Evol. Microbiol.">
        <title>The Global Catalogue of Microorganisms (GCM) 10K type strain sequencing project: providing services to taxonomists for standard genome sequencing and annotation.</title>
        <authorList>
            <consortium name="The Broad Institute Genomics Platform"/>
            <consortium name="The Broad Institute Genome Sequencing Center for Infectious Disease"/>
            <person name="Wu L."/>
            <person name="Ma J."/>
        </authorList>
    </citation>
    <scope>NUCLEOTIDE SEQUENCE [LARGE SCALE GENOMIC DNA]</scope>
    <source>
        <strain evidence="6">JCM 14303</strain>
    </source>
</reference>
<sequence>MTARFEVLATGPLTTIQDSGRPGQAALGIGRSGACDRTSYQLANRLVGNHPDAAALEVTFGGLQLIAEADLVYAVTGAPCSNVPLNAPALLRKGEVLQLGTPRTGLRTYVAFRGGLDVDPVLGSRSTDLLSGLGPAPVAAGDVLALGKDHGPMPGVDLAPVADPPGGEVVVQVLPGPRRDWFTDAGWQSLTGQSYTVSSNSNRIGVRLEGEPLERARDGELPSEGMELGALQIPPSGLPVLFLADHPVTGGYPVIGYVAASDLDLCAQVRPGQSLRFRP</sequence>
<keyword evidence="3" id="KW-0067">ATP-binding</keyword>
<dbReference type="InterPro" id="IPR003778">
    <property type="entry name" value="CT_A_B"/>
</dbReference>
<keyword evidence="2" id="KW-0378">Hydrolase</keyword>
<name>A0ABP4N8G6_9ACTN</name>
<accession>A0ABP4N8G6</accession>